<dbReference type="Proteomes" id="UP001519363">
    <property type="component" value="Unassembled WGS sequence"/>
</dbReference>
<evidence type="ECO:0000313" key="3">
    <source>
        <dbReference type="Proteomes" id="UP001519363"/>
    </source>
</evidence>
<dbReference type="InterPro" id="IPR011990">
    <property type="entry name" value="TPR-like_helical_dom_sf"/>
</dbReference>
<dbReference type="Pfam" id="PF13560">
    <property type="entry name" value="HTH_31"/>
    <property type="match status" value="1"/>
</dbReference>
<evidence type="ECO:0000313" key="2">
    <source>
        <dbReference type="EMBL" id="MBP2471163.1"/>
    </source>
</evidence>
<proteinExistence type="predicted"/>
<dbReference type="SUPFAM" id="SSF48452">
    <property type="entry name" value="TPR-like"/>
    <property type="match status" value="1"/>
</dbReference>
<dbReference type="EMBL" id="JAGIOO010000001">
    <property type="protein sequence ID" value="MBP2471163.1"/>
    <property type="molecule type" value="Genomic_DNA"/>
</dbReference>
<organism evidence="2 3">
    <name type="scientific">Crossiella equi</name>
    <dbReference type="NCBI Taxonomy" id="130796"/>
    <lineage>
        <taxon>Bacteria</taxon>
        <taxon>Bacillati</taxon>
        <taxon>Actinomycetota</taxon>
        <taxon>Actinomycetes</taxon>
        <taxon>Pseudonocardiales</taxon>
        <taxon>Pseudonocardiaceae</taxon>
        <taxon>Crossiella</taxon>
    </lineage>
</organism>
<gene>
    <name evidence="2" type="ORF">JOF53_000035</name>
</gene>
<evidence type="ECO:0000259" key="1">
    <source>
        <dbReference type="PROSITE" id="PS50943"/>
    </source>
</evidence>
<dbReference type="PROSITE" id="PS50943">
    <property type="entry name" value="HTH_CROC1"/>
    <property type="match status" value="1"/>
</dbReference>
<sequence length="410" mass="44361">MTTSEPLDPDLPVGKRIQHFRTKAGMSREALAAQLGKTVRWLKAVESGQIRQPRLPDLVRFAATLGVRDLALLTGAVTGRLPVDAFLTRAHQALPAVQAALGDYALAGHQPPPDLRHLRERIAFAWKARHASPNHRTVLGELLPALLHDAQTAARGYDGPRRAEGQALLAETLVLSTFYLAYQPVASLVWRAKERAMAVAQDSGDTRVIAMAAWSLAHAHRDTGDWDSAHHVTEDALRMLRSRLPGGPAELLGLYGALQFEAAYTAARSGCSGEALHNLDEAERTARRLPAGYHQVMSSFSPSLMVANAVTVHVELRQGGEALRCATAGDFTAIPSIPRRSRHLIEVARAHHLRNDLAASLDCVEAAVATAPETARFNGFARQIVLDGTEASGEVRRRAQRLVEVAGLVA</sequence>
<protein>
    <submittedName>
        <fullName evidence="2">Transcriptional regulator with XRE-family HTH domain</fullName>
    </submittedName>
</protein>
<dbReference type="CDD" id="cd00093">
    <property type="entry name" value="HTH_XRE"/>
    <property type="match status" value="1"/>
</dbReference>
<dbReference type="SMART" id="SM00530">
    <property type="entry name" value="HTH_XRE"/>
    <property type="match status" value="1"/>
</dbReference>
<dbReference type="SUPFAM" id="SSF47413">
    <property type="entry name" value="lambda repressor-like DNA-binding domains"/>
    <property type="match status" value="1"/>
</dbReference>
<comment type="caution">
    <text evidence="2">The sequence shown here is derived from an EMBL/GenBank/DDBJ whole genome shotgun (WGS) entry which is preliminary data.</text>
</comment>
<keyword evidence="3" id="KW-1185">Reference proteome</keyword>
<dbReference type="RefSeq" id="WP_143342935.1">
    <property type="nucleotide sequence ID" value="NZ_JAGIOO010000001.1"/>
</dbReference>
<dbReference type="Gene3D" id="1.10.260.40">
    <property type="entry name" value="lambda repressor-like DNA-binding domains"/>
    <property type="match status" value="1"/>
</dbReference>
<reference evidence="2 3" key="1">
    <citation type="submission" date="2021-03" db="EMBL/GenBank/DDBJ databases">
        <title>Sequencing the genomes of 1000 actinobacteria strains.</title>
        <authorList>
            <person name="Klenk H.-P."/>
        </authorList>
    </citation>
    <scope>NUCLEOTIDE SEQUENCE [LARGE SCALE GENOMIC DNA]</scope>
    <source>
        <strain evidence="2 3">DSM 44580</strain>
    </source>
</reference>
<accession>A0ABS5A3Q3</accession>
<dbReference type="InterPro" id="IPR010982">
    <property type="entry name" value="Lambda_DNA-bd_dom_sf"/>
</dbReference>
<dbReference type="InterPro" id="IPR001387">
    <property type="entry name" value="Cro/C1-type_HTH"/>
</dbReference>
<name>A0ABS5A3Q3_9PSEU</name>
<feature type="domain" description="HTH cro/C1-type" evidence="1">
    <location>
        <begin position="17"/>
        <end position="73"/>
    </location>
</feature>